<dbReference type="InterPro" id="IPR024651">
    <property type="entry name" value="FAD-SLDH_ssu"/>
</dbReference>
<accession>A0AA50HP15</accession>
<dbReference type="Proteomes" id="UP001228139">
    <property type="component" value="Chromosome"/>
</dbReference>
<keyword evidence="3" id="KW-1185">Reference proteome</keyword>
<dbReference type="AlphaFoldDB" id="A0AA50HP15"/>
<name>A0AA50HP15_9GAMM</name>
<keyword evidence="1" id="KW-0732">Signal</keyword>
<gene>
    <name evidence="2" type="ORF">Q3V30_09930</name>
</gene>
<sequence length="178" mass="19098">MPAVNSSPRSLSRRRLLQGMAALSLSAACASLFPAEMAQAREGVDSNFSSVSAFLVSRPVSPLLSQRYYQALQRHVKDFPQRLSALNSYLAAHSFTHVDDFLQTVGDNDLLRQSAALIIGSWYTGVVGEGAESELIAYSDAMMYLPTRGILVVPSYGGGPDSWGSKPADPQTNKGVTA</sequence>
<dbReference type="InterPro" id="IPR006311">
    <property type="entry name" value="TAT_signal"/>
</dbReference>
<protein>
    <submittedName>
        <fullName evidence="2">Sugar dehydrogenase complex small subunit</fullName>
    </submittedName>
</protein>
<feature type="chain" id="PRO_5041331576" evidence="1">
    <location>
        <begin position="41"/>
        <end position="178"/>
    </location>
</feature>
<organism evidence="2 3">
    <name type="scientific">Erwinia pyri</name>
    <dbReference type="NCBI Taxonomy" id="3062598"/>
    <lineage>
        <taxon>Bacteria</taxon>
        <taxon>Pseudomonadati</taxon>
        <taxon>Pseudomonadota</taxon>
        <taxon>Gammaproteobacteria</taxon>
        <taxon>Enterobacterales</taxon>
        <taxon>Erwiniaceae</taxon>
        <taxon>Erwinia</taxon>
    </lineage>
</organism>
<dbReference type="KEGG" id="epi:Q3V30_09930"/>
<dbReference type="PROSITE" id="PS51318">
    <property type="entry name" value="TAT"/>
    <property type="match status" value="1"/>
</dbReference>
<dbReference type="EMBL" id="CP132353">
    <property type="protein sequence ID" value="WLS80766.1"/>
    <property type="molecule type" value="Genomic_DNA"/>
</dbReference>
<proteinExistence type="predicted"/>
<evidence type="ECO:0000313" key="2">
    <source>
        <dbReference type="EMBL" id="WLS80766.1"/>
    </source>
</evidence>
<dbReference type="Pfam" id="PF12318">
    <property type="entry name" value="FAD-SLDH"/>
    <property type="match status" value="1"/>
</dbReference>
<evidence type="ECO:0000256" key="1">
    <source>
        <dbReference type="SAM" id="SignalP"/>
    </source>
</evidence>
<feature type="signal peptide" evidence="1">
    <location>
        <begin position="1"/>
        <end position="40"/>
    </location>
</feature>
<evidence type="ECO:0000313" key="3">
    <source>
        <dbReference type="Proteomes" id="UP001228139"/>
    </source>
</evidence>
<dbReference type="RefSeq" id="WP_306212838.1">
    <property type="nucleotide sequence ID" value="NZ_CP132353.1"/>
</dbReference>
<reference evidence="2 3" key="1">
    <citation type="submission" date="2023-07" db="EMBL/GenBank/DDBJ databases">
        <title>Pathogenic bacteria of pear tree diseases.</title>
        <authorList>
            <person name="Zhang Z."/>
            <person name="He L."/>
            <person name="Huang R."/>
        </authorList>
    </citation>
    <scope>NUCLEOTIDE SEQUENCE [LARGE SCALE GENOMIC DNA]</scope>
    <source>
        <strain evidence="2 3">DE2</strain>
    </source>
</reference>